<evidence type="ECO:0000256" key="2">
    <source>
        <dbReference type="ARBA" id="ARBA00023242"/>
    </source>
</evidence>
<evidence type="ECO:0000256" key="1">
    <source>
        <dbReference type="ARBA" id="ARBA00004123"/>
    </source>
</evidence>
<dbReference type="PANTHER" id="PTHR31747">
    <property type="entry name" value="PROTEIN LSD1"/>
    <property type="match status" value="1"/>
</dbReference>
<reference evidence="5 6" key="1">
    <citation type="journal article" date="2024" name="G3 (Bethesda)">
        <title>Genome assembly of Hibiscus sabdariffa L. provides insights into metabolisms of medicinal natural products.</title>
        <authorList>
            <person name="Kim T."/>
        </authorList>
    </citation>
    <scope>NUCLEOTIDE SEQUENCE [LARGE SCALE GENOMIC DNA]</scope>
    <source>
        <strain evidence="5">TK-2024</strain>
        <tissue evidence="5">Old leaves</tissue>
    </source>
</reference>
<comment type="subcellular location">
    <subcellularLocation>
        <location evidence="1">Nucleus</location>
    </subcellularLocation>
</comment>
<evidence type="ECO:0000256" key="3">
    <source>
        <dbReference type="SAM" id="SignalP"/>
    </source>
</evidence>
<dbReference type="Pfam" id="PF06943">
    <property type="entry name" value="zf-LSD1"/>
    <property type="match status" value="1"/>
</dbReference>
<evidence type="ECO:0000313" key="5">
    <source>
        <dbReference type="EMBL" id="KAK9022900.1"/>
    </source>
</evidence>
<dbReference type="InterPro" id="IPR005735">
    <property type="entry name" value="Znf_LSD1"/>
</dbReference>
<keyword evidence="6" id="KW-1185">Reference proteome</keyword>
<dbReference type="NCBIfam" id="TIGR01053">
    <property type="entry name" value="LSD1"/>
    <property type="match status" value="1"/>
</dbReference>
<evidence type="ECO:0000259" key="4">
    <source>
        <dbReference type="Pfam" id="PF06943"/>
    </source>
</evidence>
<dbReference type="Proteomes" id="UP001396334">
    <property type="component" value="Unassembled WGS sequence"/>
</dbReference>
<protein>
    <recommendedName>
        <fullName evidence="4">Zinc finger LSD1-type domain-containing protein</fullName>
    </recommendedName>
</protein>
<feature type="signal peptide" evidence="3">
    <location>
        <begin position="1"/>
        <end position="21"/>
    </location>
</feature>
<proteinExistence type="predicted"/>
<feature type="domain" description="Zinc finger LSD1-type" evidence="4">
    <location>
        <begin position="49"/>
        <end position="72"/>
    </location>
</feature>
<comment type="caution">
    <text evidence="5">The sequence shown here is derived from an EMBL/GenBank/DDBJ whole genome shotgun (WGS) entry which is preliminary data.</text>
</comment>
<evidence type="ECO:0000313" key="6">
    <source>
        <dbReference type="Proteomes" id="UP001396334"/>
    </source>
</evidence>
<organism evidence="5 6">
    <name type="scientific">Hibiscus sabdariffa</name>
    <name type="common">roselle</name>
    <dbReference type="NCBI Taxonomy" id="183260"/>
    <lineage>
        <taxon>Eukaryota</taxon>
        <taxon>Viridiplantae</taxon>
        <taxon>Streptophyta</taxon>
        <taxon>Embryophyta</taxon>
        <taxon>Tracheophyta</taxon>
        <taxon>Spermatophyta</taxon>
        <taxon>Magnoliopsida</taxon>
        <taxon>eudicotyledons</taxon>
        <taxon>Gunneridae</taxon>
        <taxon>Pentapetalae</taxon>
        <taxon>rosids</taxon>
        <taxon>malvids</taxon>
        <taxon>Malvales</taxon>
        <taxon>Malvaceae</taxon>
        <taxon>Malvoideae</taxon>
        <taxon>Hibiscus</taxon>
    </lineage>
</organism>
<dbReference type="PANTHER" id="PTHR31747:SF17">
    <property type="entry name" value="PROTEIN LOL2"/>
    <property type="match status" value="1"/>
</dbReference>
<keyword evidence="3" id="KW-0732">Signal</keyword>
<name>A0ABR2SCD5_9ROSI</name>
<dbReference type="InterPro" id="IPR040319">
    <property type="entry name" value="LSD1-like"/>
</dbReference>
<sequence>MSQRVLVAIWLKWFVALVVNCFHIHKEPSKLNIDVNFVLEAHQVGLVECGSCAVLLMYPYPYGAPSVKCSSCLCVTGTGTFLQASTAETTSQYVVASGLPFMTSITVPGRQAYLMEPTSTAYRILSAGSIPTYPPTALSILWT</sequence>
<accession>A0ABR2SCD5</accession>
<gene>
    <name evidence="5" type="ORF">V6N11_003138</name>
</gene>
<keyword evidence="2" id="KW-0539">Nucleus</keyword>
<dbReference type="EMBL" id="JBBPBN010000015">
    <property type="protein sequence ID" value="KAK9022900.1"/>
    <property type="molecule type" value="Genomic_DNA"/>
</dbReference>
<feature type="chain" id="PRO_5045987776" description="Zinc finger LSD1-type domain-containing protein" evidence="3">
    <location>
        <begin position="22"/>
        <end position="143"/>
    </location>
</feature>